<evidence type="ECO:0000256" key="5">
    <source>
        <dbReference type="ARBA" id="ARBA00023136"/>
    </source>
</evidence>
<feature type="domain" description="Autophagy protein ATG17-like" evidence="8">
    <location>
        <begin position="27"/>
        <end position="424"/>
    </location>
</feature>
<keyword evidence="4 6" id="KW-0072">Autophagy</keyword>
<proteinExistence type="inferred from homology"/>
<comment type="similarity">
    <text evidence="1 6">Belongs to the ATG17 family.</text>
</comment>
<comment type="caution">
    <text evidence="9">The sequence shown here is derived from an EMBL/GenBank/DDBJ whole genome shotgun (WGS) entry which is preliminary data.</text>
</comment>
<accession>A0ABR3G005</accession>
<gene>
    <name evidence="9" type="primary">atg17</name>
    <name evidence="9" type="ORF">V5O48_001042</name>
</gene>
<evidence type="ECO:0000256" key="6">
    <source>
        <dbReference type="RuleBase" id="RU368080"/>
    </source>
</evidence>
<dbReference type="PANTHER" id="PTHR28005">
    <property type="entry name" value="AUTOPHAGY-RELATED PROTEIN 17"/>
    <property type="match status" value="1"/>
</dbReference>
<evidence type="ECO:0000256" key="2">
    <source>
        <dbReference type="ARBA" id="ARBA00013806"/>
    </source>
</evidence>
<evidence type="ECO:0000313" key="10">
    <source>
        <dbReference type="Proteomes" id="UP001465976"/>
    </source>
</evidence>
<keyword evidence="3 6" id="KW-0963">Cytoplasm</keyword>
<feature type="compositionally biased region" description="Polar residues" evidence="7">
    <location>
        <begin position="144"/>
        <end position="155"/>
    </location>
</feature>
<name>A0ABR3G005_9AGAR</name>
<reference evidence="9 10" key="1">
    <citation type="submission" date="2024-02" db="EMBL/GenBank/DDBJ databases">
        <title>A draft genome for the cacao thread blight pathogen Marasmius crinis-equi.</title>
        <authorList>
            <person name="Cohen S.P."/>
            <person name="Baruah I.K."/>
            <person name="Amoako-Attah I."/>
            <person name="Bukari Y."/>
            <person name="Meinhardt L.W."/>
            <person name="Bailey B.A."/>
        </authorList>
    </citation>
    <scope>NUCLEOTIDE SEQUENCE [LARGE SCALE GENOMIC DNA]</scope>
    <source>
        <strain evidence="9 10">GH-76</strain>
    </source>
</reference>
<dbReference type="Proteomes" id="UP001465976">
    <property type="component" value="Unassembled WGS sequence"/>
</dbReference>
<comment type="function">
    <text evidence="6">Autophagy-specific protein that functions in response to autophagy-inducing signals as a scaffold to recruit other ATG proteins to organize preautophagosomal structure (PAS) formation. Modulates the timing and magnitude of the autophagy response, such as the size of the sequestering vesicles. Plays particularly a role in pexophagy and nucleophagy.</text>
</comment>
<dbReference type="Pfam" id="PF04108">
    <property type="entry name" value="ATG17_like"/>
    <property type="match status" value="1"/>
</dbReference>
<evidence type="ECO:0000256" key="7">
    <source>
        <dbReference type="SAM" id="MobiDB-lite"/>
    </source>
</evidence>
<evidence type="ECO:0000256" key="3">
    <source>
        <dbReference type="ARBA" id="ARBA00022490"/>
    </source>
</evidence>
<comment type="subcellular location">
    <subcellularLocation>
        <location evidence="6">Cytoplasm</location>
    </subcellularLocation>
    <subcellularLocation>
        <location evidence="6">Preautophagosomal structure membrane</location>
        <topology evidence="6">Peripheral membrane protein</topology>
    </subcellularLocation>
</comment>
<dbReference type="InterPro" id="IPR007240">
    <property type="entry name" value="Atg17"/>
</dbReference>
<protein>
    <recommendedName>
        <fullName evidence="2 6">Autophagy-related protein 17</fullName>
    </recommendedName>
</protein>
<keyword evidence="10" id="KW-1185">Reference proteome</keyword>
<feature type="compositionally biased region" description="Polar residues" evidence="7">
    <location>
        <begin position="115"/>
        <end position="133"/>
    </location>
</feature>
<evidence type="ECO:0000259" key="8">
    <source>
        <dbReference type="Pfam" id="PF04108"/>
    </source>
</evidence>
<evidence type="ECO:0000256" key="4">
    <source>
        <dbReference type="ARBA" id="ARBA00023006"/>
    </source>
</evidence>
<keyword evidence="5" id="KW-0472">Membrane</keyword>
<sequence>MEAGSPQETSQEQPHLVSLVLQSKKALQHGGQVCSEAQSLSNASAQVAVDVLTLDAKVRWISDSVLEQLKLSASVAKIIEEKRARLKKQVQEWEETRVKQCDKLEAILEELGSQQVPPEFHQTSVESSLFGSQHSEDEHKPNGTAATSGSPSDTVLQIPPSKRTDDRKSWKTLRDFVDDQAIEEILEAMENERITIGDTMSNTDEYPESLNHSIANIRNSLPEIQPTPSIEQLFHHQNSVTVPMARHLESLASHYDQMATALHDSEAGEVFSDEDVQQMNRDTDELPSIMTELEESLTAVNEINQTLITTRSASERHIQQLAIVLNDLDELGDIMGEMLQQQEAVETQCEERLVDLQTHLSTIEDLYERYVDYQVAYRKLVLELSRRRLYKESVEKFVRGMISELESMTVEERHIRDRFNNEYGIHLPEDLCLCIRNAPTRWAVHPQAGEELETLPDIPPDLIAVARGGTTSSPVPGTESL</sequence>
<dbReference type="PANTHER" id="PTHR28005:SF1">
    <property type="entry name" value="AUTOPHAGY-RELATED PROTEIN 17"/>
    <property type="match status" value="1"/>
</dbReference>
<dbReference type="EMBL" id="JBAHYK010000019">
    <property type="protein sequence ID" value="KAL0580950.1"/>
    <property type="molecule type" value="Genomic_DNA"/>
</dbReference>
<organism evidence="9 10">
    <name type="scientific">Marasmius crinis-equi</name>
    <dbReference type="NCBI Taxonomy" id="585013"/>
    <lineage>
        <taxon>Eukaryota</taxon>
        <taxon>Fungi</taxon>
        <taxon>Dikarya</taxon>
        <taxon>Basidiomycota</taxon>
        <taxon>Agaricomycotina</taxon>
        <taxon>Agaricomycetes</taxon>
        <taxon>Agaricomycetidae</taxon>
        <taxon>Agaricales</taxon>
        <taxon>Marasmiineae</taxon>
        <taxon>Marasmiaceae</taxon>
        <taxon>Marasmius</taxon>
    </lineage>
</organism>
<evidence type="ECO:0000313" key="9">
    <source>
        <dbReference type="EMBL" id="KAL0580950.1"/>
    </source>
</evidence>
<dbReference type="InterPro" id="IPR045326">
    <property type="entry name" value="ATG17-like_dom"/>
</dbReference>
<feature type="region of interest" description="Disordered" evidence="7">
    <location>
        <begin position="115"/>
        <end position="168"/>
    </location>
</feature>
<evidence type="ECO:0000256" key="1">
    <source>
        <dbReference type="ARBA" id="ARBA00006259"/>
    </source>
</evidence>